<keyword evidence="4" id="KW-1185">Reference proteome</keyword>
<dbReference type="SUPFAM" id="SSF63748">
    <property type="entry name" value="Tudor/PWWP/MBT"/>
    <property type="match status" value="2"/>
</dbReference>
<dbReference type="STRING" id="51028.A0A0N4V810"/>
<dbReference type="Pfam" id="PF00567">
    <property type="entry name" value="TUDOR"/>
    <property type="match status" value="2"/>
</dbReference>
<reference evidence="5" key="1">
    <citation type="submission" date="2017-02" db="UniProtKB">
        <authorList>
            <consortium name="WormBaseParasite"/>
        </authorList>
    </citation>
    <scope>IDENTIFICATION</scope>
</reference>
<dbReference type="PANTHER" id="PTHR22948">
    <property type="entry name" value="TUDOR DOMAIN CONTAINING PROTEIN"/>
    <property type="match status" value="1"/>
</dbReference>
<accession>A0A0N4V810</accession>
<dbReference type="InterPro" id="IPR035437">
    <property type="entry name" value="SNase_OB-fold_sf"/>
</dbReference>
<gene>
    <name evidence="3" type="ORF">EVEC_LOCUS6049</name>
</gene>
<dbReference type="AlphaFoldDB" id="A0A0N4V810"/>
<feature type="region of interest" description="Disordered" evidence="1">
    <location>
        <begin position="1"/>
        <end position="34"/>
    </location>
</feature>
<reference evidence="3 4" key="2">
    <citation type="submission" date="2018-10" db="EMBL/GenBank/DDBJ databases">
        <authorList>
            <consortium name="Pathogen Informatics"/>
        </authorList>
    </citation>
    <scope>NUCLEOTIDE SEQUENCE [LARGE SCALE GENOMIC DNA]</scope>
</reference>
<feature type="compositionally biased region" description="Basic and acidic residues" evidence="1">
    <location>
        <begin position="362"/>
        <end position="381"/>
    </location>
</feature>
<dbReference type="Gene3D" id="2.30.30.140">
    <property type="match status" value="2"/>
</dbReference>
<evidence type="ECO:0000313" key="3">
    <source>
        <dbReference type="EMBL" id="VDD91298.1"/>
    </source>
</evidence>
<evidence type="ECO:0000313" key="5">
    <source>
        <dbReference type="WBParaSite" id="EVEC_0000645401-mRNA-1"/>
    </source>
</evidence>
<dbReference type="SMART" id="SM00333">
    <property type="entry name" value="TUDOR"/>
    <property type="match status" value="2"/>
</dbReference>
<sequence>MSRILNPLSGSYQNRTPLTRYENEGNRAPSSTSSSGQYGFYYRVLLKGCSLDVDFDNLPIKPERKARNTRVQVPNLQPLLIPAEKEEYLTVRVSLVCRNGLLFVQLENCAELIMTISRRIKTLLEKRKPVLNPAAGSIVIAKFKVDQCFYRACVISKRDIGRVKVFFIDYGNTEFVDEEDILPADEFLLNVAPQAVRLIIKGAEKTSLSDKEMIDLLQDRQIHVQLLSVVEQQDAFSVRAFLWERGKKLDLSKILIGVADCPCLSPPVLDETFPGRKIDSEVVNINSRGNSLSGFHPAKNSEFCQDESRKSSQRNSVHNSEVLTDRFKFGQPAAINSSSSGNRTFRERAINNNRSSWNSQEFGRDSRDGFKSRAHHKEESRAFSTYEGRRNGGFSRSRFTDTGVNSNVLIRLEISCQEREERNSANRLDPDSSDFQASESLPHLDTTDVLIRVGEVPTAITSGQGLDDFQGEISRGTDLTFSKIAAAQLGDIKFGDEVLGFRSDYSDAADPYSFYVQLLRDQEFVVKLNLCELPEDVDPLDIYGLFRPCLAFYPEDETYYRAEFISKPEDDKQVIRFVDYGNIHELGDKKVYQINEKIPDIFRSHPRYAFHCKLSNVLPKGNEQSFSYEARSYFSELTAADKLNVRFLVRLPNEMFEVELSSIEGESVSEMFCKRGFAVKASGSKLYKDDNNFDTAQVEQDIADAVKCMVDSVVEVNSSNEQNCLSDRKGLDNTSLHCMREEKSAFLQKTTAEQAREDPGSEWHVDHHVDW</sequence>
<feature type="compositionally biased region" description="Polar residues" evidence="1">
    <location>
        <begin position="8"/>
        <end position="17"/>
    </location>
</feature>
<feature type="compositionally biased region" description="Polar residues" evidence="1">
    <location>
        <begin position="313"/>
        <end position="322"/>
    </location>
</feature>
<dbReference type="CDD" id="cd20379">
    <property type="entry name" value="Tudor_dTUD-like"/>
    <property type="match status" value="1"/>
</dbReference>
<evidence type="ECO:0000256" key="1">
    <source>
        <dbReference type="SAM" id="MobiDB-lite"/>
    </source>
</evidence>
<dbReference type="GO" id="GO:0005737">
    <property type="term" value="C:cytoplasm"/>
    <property type="evidence" value="ECO:0007669"/>
    <property type="project" value="UniProtKB-ARBA"/>
</dbReference>
<dbReference type="InterPro" id="IPR050621">
    <property type="entry name" value="Tudor_domain_containing"/>
</dbReference>
<dbReference type="Proteomes" id="UP000274131">
    <property type="component" value="Unassembled WGS sequence"/>
</dbReference>
<dbReference type="FunFam" id="2.30.30.140:FF:000018">
    <property type="entry name" value="Serine/threonine-protein kinase 31"/>
    <property type="match status" value="1"/>
</dbReference>
<feature type="compositionally biased region" description="Basic and acidic residues" evidence="1">
    <location>
        <begin position="754"/>
        <end position="771"/>
    </location>
</feature>
<dbReference type="OrthoDB" id="5872977at2759"/>
<dbReference type="PROSITE" id="PS50304">
    <property type="entry name" value="TUDOR"/>
    <property type="match status" value="2"/>
</dbReference>
<dbReference type="EMBL" id="UXUI01008358">
    <property type="protein sequence ID" value="VDD91298.1"/>
    <property type="molecule type" value="Genomic_DNA"/>
</dbReference>
<name>A0A0N4V810_ENTVE</name>
<dbReference type="InterPro" id="IPR002999">
    <property type="entry name" value="Tudor"/>
</dbReference>
<feature type="region of interest" description="Disordered" evidence="1">
    <location>
        <begin position="350"/>
        <end position="398"/>
    </location>
</feature>
<proteinExistence type="predicted"/>
<dbReference type="WBParaSite" id="EVEC_0000645401-mRNA-1">
    <property type="protein sequence ID" value="EVEC_0000645401-mRNA-1"/>
    <property type="gene ID" value="EVEC_0000645401"/>
</dbReference>
<feature type="region of interest" description="Disordered" evidence="1">
    <location>
        <begin position="752"/>
        <end position="771"/>
    </location>
</feature>
<organism evidence="5">
    <name type="scientific">Enterobius vermicularis</name>
    <name type="common">Human pinworm</name>
    <dbReference type="NCBI Taxonomy" id="51028"/>
    <lineage>
        <taxon>Eukaryota</taxon>
        <taxon>Metazoa</taxon>
        <taxon>Ecdysozoa</taxon>
        <taxon>Nematoda</taxon>
        <taxon>Chromadorea</taxon>
        <taxon>Rhabditida</taxon>
        <taxon>Spirurina</taxon>
        <taxon>Oxyuridomorpha</taxon>
        <taxon>Oxyuroidea</taxon>
        <taxon>Oxyuridae</taxon>
        <taxon>Enterobius</taxon>
    </lineage>
</organism>
<evidence type="ECO:0000259" key="2">
    <source>
        <dbReference type="PROSITE" id="PS50304"/>
    </source>
</evidence>
<dbReference type="PANTHER" id="PTHR22948:SF29">
    <property type="entry name" value="FI02030P-RELATED"/>
    <property type="match status" value="1"/>
</dbReference>
<dbReference type="Gene3D" id="2.40.50.90">
    <property type="match status" value="2"/>
</dbReference>
<feature type="domain" description="Tudor" evidence="2">
    <location>
        <begin position="132"/>
        <end position="191"/>
    </location>
</feature>
<feature type="compositionally biased region" description="Polar residues" evidence="1">
    <location>
        <begin position="350"/>
        <end position="361"/>
    </location>
</feature>
<evidence type="ECO:0000313" key="4">
    <source>
        <dbReference type="Proteomes" id="UP000274131"/>
    </source>
</evidence>
<feature type="region of interest" description="Disordered" evidence="1">
    <location>
        <begin position="289"/>
        <end position="323"/>
    </location>
</feature>
<feature type="domain" description="Tudor" evidence="2">
    <location>
        <begin position="542"/>
        <end position="601"/>
    </location>
</feature>
<protein>
    <submittedName>
        <fullName evidence="5">Tudor domain-containing protein</fullName>
    </submittedName>
</protein>